<proteinExistence type="predicted"/>
<feature type="domain" description="Putative regulatory protein FmdB zinc ribbon" evidence="2">
    <location>
        <begin position="1"/>
        <end position="41"/>
    </location>
</feature>
<accession>A0A7C3UZW9</accession>
<dbReference type="PANTHER" id="PTHR34404">
    <property type="entry name" value="REGULATORY PROTEIN, FMDB FAMILY"/>
    <property type="match status" value="1"/>
</dbReference>
<feature type="compositionally biased region" description="Polar residues" evidence="1">
    <location>
        <begin position="57"/>
        <end position="67"/>
    </location>
</feature>
<dbReference type="EMBL" id="DTMF01000198">
    <property type="protein sequence ID" value="HGF34321.1"/>
    <property type="molecule type" value="Genomic_DNA"/>
</dbReference>
<dbReference type="NCBIfam" id="TIGR02605">
    <property type="entry name" value="CxxC_CxxC_SSSS"/>
    <property type="match status" value="1"/>
</dbReference>
<gene>
    <name evidence="3" type="ORF">ENW96_08035</name>
</gene>
<reference evidence="3" key="1">
    <citation type="journal article" date="2020" name="mSystems">
        <title>Genome- and Community-Level Interaction Insights into Carbon Utilization and Element Cycling Functions of Hydrothermarchaeota in Hydrothermal Sediment.</title>
        <authorList>
            <person name="Zhou Z."/>
            <person name="Liu Y."/>
            <person name="Xu W."/>
            <person name="Pan J."/>
            <person name="Luo Z.H."/>
            <person name="Li M."/>
        </authorList>
    </citation>
    <scope>NUCLEOTIDE SEQUENCE [LARGE SCALE GENOMIC DNA]</scope>
    <source>
        <strain evidence="3">SpSt-897</strain>
    </source>
</reference>
<dbReference type="Pfam" id="PF09723">
    <property type="entry name" value="Zn_ribbon_8"/>
    <property type="match status" value="1"/>
</dbReference>
<sequence>MPIYEYQCAACGKVTEAWQKFSDEPLTVCPACGGAMNKLISNCAFHLKGSGWYVSDYSSSRPNSATPDTGKDSGESSAAKSSEPAAAATPAASSKIK</sequence>
<organism evidence="3">
    <name type="scientific">Desulfobacca acetoxidans</name>
    <dbReference type="NCBI Taxonomy" id="60893"/>
    <lineage>
        <taxon>Bacteria</taxon>
        <taxon>Pseudomonadati</taxon>
        <taxon>Thermodesulfobacteriota</taxon>
        <taxon>Desulfobaccia</taxon>
        <taxon>Desulfobaccales</taxon>
        <taxon>Desulfobaccaceae</taxon>
        <taxon>Desulfobacca</taxon>
    </lineage>
</organism>
<comment type="caution">
    <text evidence="3">The sequence shown here is derived from an EMBL/GenBank/DDBJ whole genome shotgun (WGS) entry which is preliminary data.</text>
</comment>
<evidence type="ECO:0000256" key="1">
    <source>
        <dbReference type="SAM" id="MobiDB-lite"/>
    </source>
</evidence>
<dbReference type="InterPro" id="IPR013429">
    <property type="entry name" value="Regulatory_FmdB_Zinc_ribbon"/>
</dbReference>
<name>A0A7C3UZW9_9BACT</name>
<feature type="region of interest" description="Disordered" evidence="1">
    <location>
        <begin position="57"/>
        <end position="97"/>
    </location>
</feature>
<protein>
    <submittedName>
        <fullName evidence="3">Zinc ribbon domain-containing protein</fullName>
    </submittedName>
</protein>
<dbReference type="PANTHER" id="PTHR34404:SF2">
    <property type="entry name" value="CONSERVED SERINE RICH PROTEIN"/>
    <property type="match status" value="1"/>
</dbReference>
<dbReference type="SMART" id="SM00834">
    <property type="entry name" value="CxxC_CXXC_SSSS"/>
    <property type="match status" value="1"/>
</dbReference>
<feature type="compositionally biased region" description="Low complexity" evidence="1">
    <location>
        <begin position="75"/>
        <end position="97"/>
    </location>
</feature>
<evidence type="ECO:0000313" key="3">
    <source>
        <dbReference type="EMBL" id="HGF34321.1"/>
    </source>
</evidence>
<evidence type="ECO:0000259" key="2">
    <source>
        <dbReference type="SMART" id="SM00834"/>
    </source>
</evidence>
<dbReference type="AlphaFoldDB" id="A0A7C3UZW9"/>